<keyword evidence="5 9" id="KW-0812">Transmembrane</keyword>
<evidence type="ECO:0000256" key="8">
    <source>
        <dbReference type="PIRNR" id="PIRNR005091"/>
    </source>
</evidence>
<dbReference type="InterPro" id="IPR050448">
    <property type="entry name" value="OpgB/LTA_synthase_biosynth"/>
</dbReference>
<evidence type="ECO:0000256" key="4">
    <source>
        <dbReference type="ARBA" id="ARBA00022475"/>
    </source>
</evidence>
<protein>
    <submittedName>
        <fullName evidence="11">LTA synthase family protein</fullName>
    </submittedName>
</protein>
<evidence type="ECO:0000259" key="10">
    <source>
        <dbReference type="Pfam" id="PF00884"/>
    </source>
</evidence>
<keyword evidence="4 8" id="KW-1003">Cell membrane</keyword>
<organism evidence="11 12">
    <name type="scientific">Paenibacillus gyeongsangnamensis</name>
    <dbReference type="NCBI Taxonomy" id="3388067"/>
    <lineage>
        <taxon>Bacteria</taxon>
        <taxon>Bacillati</taxon>
        <taxon>Bacillota</taxon>
        <taxon>Bacilli</taxon>
        <taxon>Bacillales</taxon>
        <taxon>Paenibacillaceae</taxon>
        <taxon>Paenibacillus</taxon>
    </lineage>
</organism>
<dbReference type="InterPro" id="IPR012160">
    <property type="entry name" value="LtaS-like"/>
</dbReference>
<dbReference type="SUPFAM" id="SSF53649">
    <property type="entry name" value="Alkaline phosphatase-like"/>
    <property type="match status" value="1"/>
</dbReference>
<accession>A0ABT4Q2C8</accession>
<dbReference type="RefSeq" id="WP_269879414.1">
    <property type="nucleotide sequence ID" value="NZ_JAQAGZ010000001.1"/>
</dbReference>
<keyword evidence="7 8" id="KW-0472">Membrane</keyword>
<evidence type="ECO:0000256" key="6">
    <source>
        <dbReference type="ARBA" id="ARBA00022989"/>
    </source>
</evidence>
<proteinExistence type="inferred from homology"/>
<gene>
    <name evidence="11" type="ORF">O9H85_01045</name>
</gene>
<comment type="pathway">
    <text evidence="2">Cell wall biogenesis; lipoteichoic acid biosynthesis.</text>
</comment>
<evidence type="ECO:0000256" key="1">
    <source>
        <dbReference type="ARBA" id="ARBA00004651"/>
    </source>
</evidence>
<evidence type="ECO:0000313" key="12">
    <source>
        <dbReference type="Proteomes" id="UP001527882"/>
    </source>
</evidence>
<dbReference type="InterPro" id="IPR000917">
    <property type="entry name" value="Sulfatase_N"/>
</dbReference>
<dbReference type="PANTHER" id="PTHR47371">
    <property type="entry name" value="LIPOTEICHOIC ACID SYNTHASE"/>
    <property type="match status" value="1"/>
</dbReference>
<dbReference type="Gene3D" id="3.30.1120.170">
    <property type="match status" value="1"/>
</dbReference>
<keyword evidence="12" id="KW-1185">Reference proteome</keyword>
<evidence type="ECO:0000256" key="7">
    <source>
        <dbReference type="ARBA" id="ARBA00023136"/>
    </source>
</evidence>
<comment type="subcellular location">
    <subcellularLocation>
        <location evidence="1">Cell membrane</location>
        <topology evidence="1">Multi-pass membrane protein</topology>
    </subcellularLocation>
</comment>
<dbReference type="Pfam" id="PF00884">
    <property type="entry name" value="Sulfatase"/>
    <property type="match status" value="1"/>
</dbReference>
<name>A0ABT4Q2C8_9BACL</name>
<dbReference type="CDD" id="cd16015">
    <property type="entry name" value="LTA_synthase"/>
    <property type="match status" value="1"/>
</dbReference>
<evidence type="ECO:0000256" key="3">
    <source>
        <dbReference type="ARBA" id="ARBA00009983"/>
    </source>
</evidence>
<evidence type="ECO:0000256" key="5">
    <source>
        <dbReference type="ARBA" id="ARBA00022692"/>
    </source>
</evidence>
<sequence>MSESRQAVFWRSAFLLTLVLLTAKLALLRHFLFQEVKLRLLATDVAALLVLLGLVELLVPSRAKKTVYWLVNFVCSLIFFAATLYFSHFGTVVTYTSLFELKQVKQISSSIKSTIDPIDYVFFVDLGLMIVVSLLRRRSLPPLLSSRPLRKTGGALMVAGLLLSAWFFKKGEPINNELKRAEELGFFNYQVASVYDNYYNNDLTKYKTVAELRPVLERGESKYPYMKPLAEGEQPQQFAAEKGKNLIVVQLEALQAFPIGMSLNGQALTPVLNDFASRSYYFPHIFQQIGQGNTSDAEFMSNTSIYPTGTIPMSTGFGDRALPSLPKLLEAASYEADTFHVNVVTFWDRNKLYPALGFSHYYDKPYYNNDHFNEFGASDEELYREVIKVLSGLQQQNKPFYAQLITVSSHFPFIIPENKKRLTLPDKLKGKQLGDYLQAINYTDFAFGTFIEQLKATGLWDNSVIVAYGDHFGLQPQDNDPKEVGAALGITYHPELTRFNIPLFIHLPGQEQGQVVEQVGGQLDIMPTLANLLGISLEEQQFVHFGHDLLNMNKNLFGIRYYLPTGSFINDDILLIPGKGFGDATAYSIKTLQPISDFSMYQRDYKYILRRMQVSDHYVKLLPKR</sequence>
<evidence type="ECO:0000313" key="11">
    <source>
        <dbReference type="EMBL" id="MCZ8511043.1"/>
    </source>
</evidence>
<feature type="transmembrane region" description="Helical" evidence="9">
    <location>
        <begin position="38"/>
        <end position="59"/>
    </location>
</feature>
<evidence type="ECO:0000256" key="2">
    <source>
        <dbReference type="ARBA" id="ARBA00004936"/>
    </source>
</evidence>
<keyword evidence="6 9" id="KW-1133">Transmembrane helix</keyword>
<reference evidence="11 12" key="1">
    <citation type="submission" date="2022-12" db="EMBL/GenBank/DDBJ databases">
        <title>Draft genome sequence of Paenibacillus sp. dW9.</title>
        <authorList>
            <person name="Choi E.-W."/>
            <person name="Kim D.-U."/>
        </authorList>
    </citation>
    <scope>NUCLEOTIDE SEQUENCE [LARGE SCALE GENOMIC DNA]</scope>
    <source>
        <strain evidence="12">dW9</strain>
    </source>
</reference>
<dbReference type="Proteomes" id="UP001527882">
    <property type="component" value="Unassembled WGS sequence"/>
</dbReference>
<dbReference type="InterPro" id="IPR017850">
    <property type="entry name" value="Alkaline_phosphatase_core_sf"/>
</dbReference>
<evidence type="ECO:0000256" key="9">
    <source>
        <dbReference type="SAM" id="Phobius"/>
    </source>
</evidence>
<feature type="transmembrane region" description="Helical" evidence="9">
    <location>
        <begin position="66"/>
        <end position="86"/>
    </location>
</feature>
<dbReference type="Gene3D" id="3.40.720.10">
    <property type="entry name" value="Alkaline Phosphatase, subunit A"/>
    <property type="match status" value="1"/>
</dbReference>
<comment type="caution">
    <text evidence="11">The sequence shown here is derived from an EMBL/GenBank/DDBJ whole genome shotgun (WGS) entry which is preliminary data.</text>
</comment>
<dbReference type="EMBL" id="JAQAGZ010000001">
    <property type="protein sequence ID" value="MCZ8511043.1"/>
    <property type="molecule type" value="Genomic_DNA"/>
</dbReference>
<feature type="domain" description="Sulfatase N-terminal" evidence="10">
    <location>
        <begin position="244"/>
        <end position="535"/>
    </location>
</feature>
<comment type="similarity">
    <text evidence="3 8">Belongs to the LTA synthase family.</text>
</comment>
<dbReference type="PANTHER" id="PTHR47371:SF3">
    <property type="entry name" value="PHOSPHOGLYCEROL TRANSFERASE I"/>
    <property type="match status" value="1"/>
</dbReference>
<dbReference type="PIRSF" id="PIRSF005091">
    <property type="entry name" value="Mmb_sulf_HI1246"/>
    <property type="match status" value="1"/>
</dbReference>